<comment type="caution">
    <text evidence="1">The sequence shown here is derived from an EMBL/GenBank/DDBJ whole genome shotgun (WGS) entry which is preliminary data.</text>
</comment>
<keyword evidence="2" id="KW-1185">Reference proteome</keyword>
<evidence type="ECO:0000313" key="1">
    <source>
        <dbReference type="EMBL" id="KAK4415497.1"/>
    </source>
</evidence>
<dbReference type="EMBL" id="JACGWO010000011">
    <property type="protein sequence ID" value="KAK4415497.1"/>
    <property type="molecule type" value="Genomic_DNA"/>
</dbReference>
<reference evidence="1" key="1">
    <citation type="submission" date="2020-06" db="EMBL/GenBank/DDBJ databases">
        <authorList>
            <person name="Li T."/>
            <person name="Hu X."/>
            <person name="Zhang T."/>
            <person name="Song X."/>
            <person name="Zhang H."/>
            <person name="Dai N."/>
            <person name="Sheng W."/>
            <person name="Hou X."/>
            <person name="Wei L."/>
        </authorList>
    </citation>
    <scope>NUCLEOTIDE SEQUENCE</scope>
    <source>
        <strain evidence="1">3651</strain>
        <tissue evidence="1">Leaf</tissue>
    </source>
</reference>
<name>A0AAE1XQ19_9LAMI</name>
<dbReference type="AlphaFoldDB" id="A0AAE1XQ19"/>
<proteinExistence type="predicted"/>
<sequence>MNQKLNFVENGLRQQQYILTSILEIFFSKLFGMWSSDFRAIGALNPHLRTTLFLGLAANTSFRLPQKSRSYAAVRCSRFSATVGERGERIEKMKPWNAQNNVQKSTRNYFLEVKKRG</sequence>
<accession>A0AAE1XQ19</accession>
<dbReference type="Proteomes" id="UP001293254">
    <property type="component" value="Unassembled WGS sequence"/>
</dbReference>
<organism evidence="1 2">
    <name type="scientific">Sesamum alatum</name>
    <dbReference type="NCBI Taxonomy" id="300844"/>
    <lineage>
        <taxon>Eukaryota</taxon>
        <taxon>Viridiplantae</taxon>
        <taxon>Streptophyta</taxon>
        <taxon>Embryophyta</taxon>
        <taxon>Tracheophyta</taxon>
        <taxon>Spermatophyta</taxon>
        <taxon>Magnoliopsida</taxon>
        <taxon>eudicotyledons</taxon>
        <taxon>Gunneridae</taxon>
        <taxon>Pentapetalae</taxon>
        <taxon>asterids</taxon>
        <taxon>lamiids</taxon>
        <taxon>Lamiales</taxon>
        <taxon>Pedaliaceae</taxon>
        <taxon>Sesamum</taxon>
    </lineage>
</organism>
<reference evidence="1" key="2">
    <citation type="journal article" date="2024" name="Plant">
        <title>Genomic evolution and insights into agronomic trait innovations of Sesamum species.</title>
        <authorList>
            <person name="Miao H."/>
            <person name="Wang L."/>
            <person name="Qu L."/>
            <person name="Liu H."/>
            <person name="Sun Y."/>
            <person name="Le M."/>
            <person name="Wang Q."/>
            <person name="Wei S."/>
            <person name="Zheng Y."/>
            <person name="Lin W."/>
            <person name="Duan Y."/>
            <person name="Cao H."/>
            <person name="Xiong S."/>
            <person name="Wang X."/>
            <person name="Wei L."/>
            <person name="Li C."/>
            <person name="Ma Q."/>
            <person name="Ju M."/>
            <person name="Zhao R."/>
            <person name="Li G."/>
            <person name="Mu C."/>
            <person name="Tian Q."/>
            <person name="Mei H."/>
            <person name="Zhang T."/>
            <person name="Gao T."/>
            <person name="Zhang H."/>
        </authorList>
    </citation>
    <scope>NUCLEOTIDE SEQUENCE</scope>
    <source>
        <strain evidence="1">3651</strain>
    </source>
</reference>
<evidence type="ECO:0000313" key="2">
    <source>
        <dbReference type="Proteomes" id="UP001293254"/>
    </source>
</evidence>
<protein>
    <submittedName>
        <fullName evidence="1">Uncharacterized protein</fullName>
    </submittedName>
</protein>
<gene>
    <name evidence="1" type="ORF">Salat_2657100</name>
</gene>